<evidence type="ECO:0000313" key="4">
    <source>
        <dbReference type="Proteomes" id="UP000824120"/>
    </source>
</evidence>
<dbReference type="PANTHER" id="PTHR33180:SF31">
    <property type="entry name" value="POLYPROTEIN PROTEIN"/>
    <property type="match status" value="1"/>
</dbReference>
<evidence type="ECO:0000256" key="1">
    <source>
        <dbReference type="SAM" id="MobiDB-lite"/>
    </source>
</evidence>
<feature type="region of interest" description="Disordered" evidence="1">
    <location>
        <begin position="111"/>
        <end position="138"/>
    </location>
</feature>
<gene>
    <name evidence="3" type="ORF">H5410_061444</name>
</gene>
<dbReference type="EMBL" id="JACXVP010000012">
    <property type="protein sequence ID" value="KAG5571678.1"/>
    <property type="molecule type" value="Genomic_DNA"/>
</dbReference>
<evidence type="ECO:0000259" key="2">
    <source>
        <dbReference type="Pfam" id="PF20167"/>
    </source>
</evidence>
<dbReference type="InterPro" id="IPR046796">
    <property type="entry name" value="Transposase_32_dom"/>
</dbReference>
<dbReference type="OrthoDB" id="1306244at2759"/>
<sequence>MPSQNESVLRHPKTACLGSIISRKSIDMGLIIEQEIAMRAMQRQTSLSFPVLITELCQRAGVPQDDMRDIEVTSSSSTYIQWIEAKYTREEVDMRRSAQVATSPKVGIDSIPAEGYLPTPASGSSRTHTPTSFSQAPCAFSSAHPTKITQAMLLKMGHLAHSADVADDVDASKTTQIPPTSTGDVHSDGTVGDKSEAEINEEQIEVKDEIIYDIADRESKVGPSGVGIAFELTLGTNAQDQSTTSCTDAQTNEATALTGSLFTSISNGYVIIGARRMDNKARDN</sequence>
<reference evidence="3 4" key="1">
    <citation type="submission" date="2020-09" db="EMBL/GenBank/DDBJ databases">
        <title>De no assembly of potato wild relative species, Solanum commersonii.</title>
        <authorList>
            <person name="Cho K."/>
        </authorList>
    </citation>
    <scope>NUCLEOTIDE SEQUENCE [LARGE SCALE GENOMIC DNA]</scope>
    <source>
        <strain evidence="3">LZ3.2</strain>
        <tissue evidence="3">Leaf</tissue>
    </source>
</reference>
<dbReference type="PANTHER" id="PTHR33180">
    <property type="entry name" value="PHOTOSYSTEM II CP43 REACTION CENTER PROTEIN"/>
    <property type="match status" value="1"/>
</dbReference>
<comment type="caution">
    <text evidence="3">The sequence shown here is derived from an EMBL/GenBank/DDBJ whole genome shotgun (WGS) entry which is preliminary data.</text>
</comment>
<feature type="domain" description="Putative plant transposon protein" evidence="2">
    <location>
        <begin position="1"/>
        <end position="63"/>
    </location>
</feature>
<proteinExistence type="predicted"/>
<name>A0A9J5W9N9_SOLCO</name>
<dbReference type="AlphaFoldDB" id="A0A9J5W9N9"/>
<dbReference type="Pfam" id="PF20167">
    <property type="entry name" value="Transposase_32"/>
    <property type="match status" value="1"/>
</dbReference>
<organism evidence="3 4">
    <name type="scientific">Solanum commersonii</name>
    <name type="common">Commerson's wild potato</name>
    <name type="synonym">Commerson's nightshade</name>
    <dbReference type="NCBI Taxonomy" id="4109"/>
    <lineage>
        <taxon>Eukaryota</taxon>
        <taxon>Viridiplantae</taxon>
        <taxon>Streptophyta</taxon>
        <taxon>Embryophyta</taxon>
        <taxon>Tracheophyta</taxon>
        <taxon>Spermatophyta</taxon>
        <taxon>Magnoliopsida</taxon>
        <taxon>eudicotyledons</taxon>
        <taxon>Gunneridae</taxon>
        <taxon>Pentapetalae</taxon>
        <taxon>asterids</taxon>
        <taxon>lamiids</taxon>
        <taxon>Solanales</taxon>
        <taxon>Solanaceae</taxon>
        <taxon>Solanoideae</taxon>
        <taxon>Solaneae</taxon>
        <taxon>Solanum</taxon>
    </lineage>
</organism>
<keyword evidence="4" id="KW-1185">Reference proteome</keyword>
<protein>
    <recommendedName>
        <fullName evidence="2">Putative plant transposon protein domain-containing protein</fullName>
    </recommendedName>
</protein>
<dbReference type="Proteomes" id="UP000824120">
    <property type="component" value="Chromosome 12"/>
</dbReference>
<evidence type="ECO:0000313" key="3">
    <source>
        <dbReference type="EMBL" id="KAG5571678.1"/>
    </source>
</evidence>
<feature type="compositionally biased region" description="Polar residues" evidence="1">
    <location>
        <begin position="121"/>
        <end position="135"/>
    </location>
</feature>
<accession>A0A9J5W9N9</accession>